<proteinExistence type="predicted"/>
<organism evidence="1 2">
    <name type="scientific">Caerostris darwini</name>
    <dbReference type="NCBI Taxonomy" id="1538125"/>
    <lineage>
        <taxon>Eukaryota</taxon>
        <taxon>Metazoa</taxon>
        <taxon>Ecdysozoa</taxon>
        <taxon>Arthropoda</taxon>
        <taxon>Chelicerata</taxon>
        <taxon>Arachnida</taxon>
        <taxon>Araneae</taxon>
        <taxon>Araneomorphae</taxon>
        <taxon>Entelegynae</taxon>
        <taxon>Araneoidea</taxon>
        <taxon>Araneidae</taxon>
        <taxon>Caerostris</taxon>
    </lineage>
</organism>
<keyword evidence="2" id="KW-1185">Reference proteome</keyword>
<name>A0AAV4X5I6_9ARAC</name>
<accession>A0AAV4X5I6</accession>
<dbReference type="Proteomes" id="UP001054837">
    <property type="component" value="Unassembled WGS sequence"/>
</dbReference>
<protein>
    <submittedName>
        <fullName evidence="1">Uncharacterized protein</fullName>
    </submittedName>
</protein>
<gene>
    <name evidence="1" type="ORF">CDAR_268571</name>
</gene>
<evidence type="ECO:0000313" key="2">
    <source>
        <dbReference type="Proteomes" id="UP001054837"/>
    </source>
</evidence>
<comment type="caution">
    <text evidence="1">The sequence shown here is derived from an EMBL/GenBank/DDBJ whole genome shotgun (WGS) entry which is preliminary data.</text>
</comment>
<reference evidence="1 2" key="1">
    <citation type="submission" date="2021-06" db="EMBL/GenBank/DDBJ databases">
        <title>Caerostris darwini draft genome.</title>
        <authorList>
            <person name="Kono N."/>
            <person name="Arakawa K."/>
        </authorList>
    </citation>
    <scope>NUCLEOTIDE SEQUENCE [LARGE SCALE GENOMIC DNA]</scope>
</reference>
<dbReference type="EMBL" id="BPLQ01015570">
    <property type="protein sequence ID" value="GIY89069.1"/>
    <property type="molecule type" value="Genomic_DNA"/>
</dbReference>
<sequence>MATPTLNKTNFLYVLCNRRTKCLVVLQWKVRLPLLQICVMLTTTIEEFTIIKQKTWGPVARLSFRITVWPDKFERLALRKSSVIPAFFIQDANSPTILGKQSRKHRERAT</sequence>
<dbReference type="AlphaFoldDB" id="A0AAV4X5I6"/>
<evidence type="ECO:0000313" key="1">
    <source>
        <dbReference type="EMBL" id="GIY89069.1"/>
    </source>
</evidence>